<dbReference type="STRING" id="1184267.A11Q_1812"/>
<organism evidence="1 2">
    <name type="scientific">Pseudobdellovibrio exovorus JSS</name>
    <dbReference type="NCBI Taxonomy" id="1184267"/>
    <lineage>
        <taxon>Bacteria</taxon>
        <taxon>Pseudomonadati</taxon>
        <taxon>Bdellovibrionota</taxon>
        <taxon>Bdellovibrionia</taxon>
        <taxon>Bdellovibrionales</taxon>
        <taxon>Pseudobdellovibrionaceae</taxon>
        <taxon>Pseudobdellovibrio</taxon>
    </lineage>
</organism>
<dbReference type="eggNOG" id="ENOG5030AKD">
    <property type="taxonomic scope" value="Bacteria"/>
</dbReference>
<dbReference type="KEGG" id="bex:A11Q_1812"/>
<gene>
    <name evidence="1" type="ORF">A11Q_1812</name>
</gene>
<evidence type="ECO:0000313" key="1">
    <source>
        <dbReference type="EMBL" id="AGH96028.1"/>
    </source>
</evidence>
<dbReference type="RefSeq" id="WP_015470518.1">
    <property type="nucleotide sequence ID" value="NC_020813.1"/>
</dbReference>
<dbReference type="HOGENOM" id="CLU_1881667_0_0_7"/>
<dbReference type="OrthoDB" id="5293577at2"/>
<dbReference type="PATRIC" id="fig|1184267.3.peg.1834"/>
<name>M4VA06_9BACT</name>
<reference evidence="1 2" key="1">
    <citation type="journal article" date="2013" name="ISME J.">
        <title>By their genes ye shall know them: genomic signatures of predatory bacteria.</title>
        <authorList>
            <person name="Pasternak Z."/>
            <person name="Pietrokovski S."/>
            <person name="Rotem O."/>
            <person name="Gophna U."/>
            <person name="Lurie-Weinberger M.N."/>
            <person name="Jurkevitch E."/>
        </authorList>
    </citation>
    <scope>NUCLEOTIDE SEQUENCE [LARGE SCALE GENOMIC DNA]</scope>
    <source>
        <strain evidence="1 2">JSS</strain>
    </source>
</reference>
<dbReference type="AlphaFoldDB" id="M4VA06"/>
<dbReference type="EMBL" id="CP003537">
    <property type="protein sequence ID" value="AGH96028.1"/>
    <property type="molecule type" value="Genomic_DNA"/>
</dbReference>
<protein>
    <submittedName>
        <fullName evidence="1">Uncharacterized protein</fullName>
    </submittedName>
</protein>
<sequence>MAATYSSFMTTRFYSPVFNTALFDGPLRIYFSQSYESAALKVYHLMQTQHLDLWNELKATSAKSKEHVFLMMYPEKKDLQMVFSEKAASIHAQDWEEGLAIGFCQPQTETEFGAQMDHIVKAISAWVGKAKTHEASL</sequence>
<proteinExistence type="predicted"/>
<keyword evidence="2" id="KW-1185">Reference proteome</keyword>
<evidence type="ECO:0000313" key="2">
    <source>
        <dbReference type="Proteomes" id="UP000012040"/>
    </source>
</evidence>
<dbReference type="Proteomes" id="UP000012040">
    <property type="component" value="Chromosome"/>
</dbReference>
<accession>M4VA06</accession>